<dbReference type="FunFam" id="3.10.20.740:FF:000004">
    <property type="entry name" value="NADH-quinone oxidoreductase"/>
    <property type="match status" value="1"/>
</dbReference>
<feature type="domain" description="4Fe-4S Mo/W bis-MGD-type" evidence="16">
    <location>
        <begin position="227"/>
        <end position="282"/>
    </location>
</feature>
<keyword evidence="8" id="KW-1278">Translocase</keyword>
<dbReference type="InterPro" id="IPR001041">
    <property type="entry name" value="2Fe-2S_ferredoxin-type"/>
</dbReference>
<keyword evidence="9" id="KW-0408">Iron</keyword>
<dbReference type="PROSITE" id="PS51669">
    <property type="entry name" value="4FE4S_MOW_BIS_MGD"/>
    <property type="match status" value="1"/>
</dbReference>
<dbReference type="PROSITE" id="PS51379">
    <property type="entry name" value="4FE4S_FER_2"/>
    <property type="match status" value="2"/>
</dbReference>
<dbReference type="GO" id="GO:0051539">
    <property type="term" value="F:4 iron, 4 sulfur cluster binding"/>
    <property type="evidence" value="ECO:0007669"/>
    <property type="project" value="UniProtKB-KW"/>
</dbReference>
<evidence type="ECO:0000256" key="5">
    <source>
        <dbReference type="ARBA" id="ARBA00022714"/>
    </source>
</evidence>
<evidence type="ECO:0000256" key="6">
    <source>
        <dbReference type="ARBA" id="ARBA00022723"/>
    </source>
</evidence>
<dbReference type="PANTHER" id="PTHR43105">
    <property type="entry name" value="RESPIRATORY NITRATE REDUCTASE"/>
    <property type="match status" value="1"/>
</dbReference>
<dbReference type="Gene3D" id="3.10.20.740">
    <property type="match status" value="1"/>
</dbReference>
<evidence type="ECO:0000256" key="2">
    <source>
        <dbReference type="ARBA" id="ARBA00004370"/>
    </source>
</evidence>
<dbReference type="CDD" id="cd00207">
    <property type="entry name" value="fer2"/>
    <property type="match status" value="1"/>
</dbReference>
<comment type="subcellular location">
    <subcellularLocation>
        <location evidence="2">Membrane</location>
    </subcellularLocation>
</comment>
<dbReference type="Gene3D" id="3.40.50.740">
    <property type="match status" value="1"/>
</dbReference>
<evidence type="ECO:0000259" key="17">
    <source>
        <dbReference type="PROSITE" id="PS51839"/>
    </source>
</evidence>
<evidence type="ECO:0000256" key="10">
    <source>
        <dbReference type="ARBA" id="ARBA00023014"/>
    </source>
</evidence>
<dbReference type="Pfam" id="PF13510">
    <property type="entry name" value="Fer2_4"/>
    <property type="match status" value="1"/>
</dbReference>
<dbReference type="GeneID" id="8384394"/>
<comment type="cofactor">
    <cofactor evidence="13">
        <name>[2Fe-2S] cluster</name>
        <dbReference type="ChEBI" id="CHEBI:190135"/>
    </cofactor>
</comment>
<dbReference type="InterPro" id="IPR017900">
    <property type="entry name" value="4Fe4S_Fe_S_CS"/>
</dbReference>
<feature type="domain" description="4Fe-4S ferredoxin-type" evidence="15">
    <location>
        <begin position="189"/>
        <end position="218"/>
    </location>
</feature>
<dbReference type="GO" id="GO:0051537">
    <property type="term" value="F:2 iron, 2 sulfur cluster binding"/>
    <property type="evidence" value="ECO:0007669"/>
    <property type="project" value="UniProtKB-KW"/>
</dbReference>
<evidence type="ECO:0000259" key="16">
    <source>
        <dbReference type="PROSITE" id="PS51669"/>
    </source>
</evidence>
<evidence type="ECO:0000256" key="12">
    <source>
        <dbReference type="ARBA" id="ARBA00023136"/>
    </source>
</evidence>
<dbReference type="FunFam" id="3.30.70.20:FF:000035">
    <property type="entry name" value="Iron hydrogenase 1"/>
    <property type="match status" value="1"/>
</dbReference>
<sequence length="609" mass="65034">MSNATNADVDSVTLTIDGQEVQAAAGETILEAADRAGIDIPTLCAHADLANVGACRMCLVDIDGERRETACTTAVDEGMAVDFDSEELWEKRRSILELQFTEENHYCMYCEMEGDCELEDMFNRAGLDKDRFPLEYKDIEPDTSNEYITMDLDRCISCGRCVRTCEEVVGNDTLNFGNRGKDTTIIADSGVPLGESSCTSCGGCVQACPTGSLYSPLSAYKGRERDCEVETTTCSECSVGCEMEVYTNSGRIVKIEGVKGGADGSQLCEMGRFELLDDRRDRITEPEIDGETVDLDTAIETASAELADANSINAVASDRLPTETLDAFADAMDDLDADLEIPGAARRATEATIREELAADGHEDLPADSVEDILEAEGIVVYDTSIVDTHPVAASYVRRAATDGAELVTVDGDEDRLKRFSDESLTVGSPLAQATAEAAGAVADGGSASPVAGVAEAATRTLDAEDSVVVLGPEIEDTEALVDAYGLAAMTESEVVSLDRGANRADFTADGIDEASEVAYLLAAADRGEDLDRAIEVARGADTVIVQATRESALTQIADVVLPAVDWFEREGTIVDADNEERAVEQVLDPRGEIDDDREIIAELQEVAA</sequence>
<dbReference type="GO" id="GO:0016020">
    <property type="term" value="C:membrane"/>
    <property type="evidence" value="ECO:0007669"/>
    <property type="project" value="UniProtKB-SubCell"/>
</dbReference>
<dbReference type="Proteomes" id="UP000002071">
    <property type="component" value="Chromosome"/>
</dbReference>
<dbReference type="EMBL" id="CP001687">
    <property type="protein sequence ID" value="ACV12267.1"/>
    <property type="molecule type" value="Genomic_DNA"/>
</dbReference>
<evidence type="ECO:0000256" key="13">
    <source>
        <dbReference type="ARBA" id="ARBA00034078"/>
    </source>
</evidence>
<dbReference type="CDD" id="cd00368">
    <property type="entry name" value="Molybdopterin-Binding"/>
    <property type="match status" value="1"/>
</dbReference>
<accession>C7NU22</accession>
<comment type="cofactor">
    <cofactor evidence="1">
        <name>[4Fe-4S] cluster</name>
        <dbReference type="ChEBI" id="CHEBI:49883"/>
    </cofactor>
</comment>
<keyword evidence="11" id="KW-0520">NAD</keyword>
<dbReference type="OrthoDB" id="23466at2157"/>
<keyword evidence="7" id="KW-0677">Repeat</keyword>
<dbReference type="HOGENOM" id="CLU_000422_4_0_2"/>
<protein>
    <submittedName>
        <fullName evidence="18">Ferredoxin</fullName>
    </submittedName>
</protein>
<dbReference type="SUPFAM" id="SSF53706">
    <property type="entry name" value="Formate dehydrogenase/DMSO reductase, domains 1-3"/>
    <property type="match status" value="1"/>
</dbReference>
<dbReference type="InterPro" id="IPR006656">
    <property type="entry name" value="Mopterin_OxRdtase"/>
</dbReference>
<evidence type="ECO:0000259" key="14">
    <source>
        <dbReference type="PROSITE" id="PS51085"/>
    </source>
</evidence>
<dbReference type="InterPro" id="IPR036010">
    <property type="entry name" value="2Fe-2S_ferredoxin-like_sf"/>
</dbReference>
<dbReference type="SMART" id="SM00929">
    <property type="entry name" value="NADH-G_4Fe-4S_3"/>
    <property type="match status" value="1"/>
</dbReference>
<comment type="similarity">
    <text evidence="3">Belongs to the complex I 75 kDa subunit family.</text>
</comment>
<dbReference type="InterPro" id="IPR019574">
    <property type="entry name" value="NADH_UbQ_OxRdtase_Gsu_4Fe4S-bd"/>
</dbReference>
<dbReference type="Pfam" id="PF10588">
    <property type="entry name" value="NADH-G_4Fe-4S_3"/>
    <property type="match status" value="1"/>
</dbReference>
<evidence type="ECO:0000313" key="18">
    <source>
        <dbReference type="EMBL" id="ACV12267.1"/>
    </source>
</evidence>
<reference evidence="18 19" key="1">
    <citation type="journal article" date="2009" name="Stand. Genomic Sci.">
        <title>Complete genome sequence of Halorhabdus utahensis type strain (AX-2).</title>
        <authorList>
            <person name="Anderson I."/>
            <person name="Tindall B.J."/>
            <person name="Pomrenke H."/>
            <person name="Goker M."/>
            <person name="Lapidus A."/>
            <person name="Nolan M."/>
            <person name="Copeland A."/>
            <person name="Glavina Del Rio T."/>
            <person name="Chen F."/>
            <person name="Tice H."/>
            <person name="Cheng J.F."/>
            <person name="Lucas S."/>
            <person name="Chertkov O."/>
            <person name="Bruce D."/>
            <person name="Brettin T."/>
            <person name="Detter J.C."/>
            <person name="Han C."/>
            <person name="Goodwin L."/>
            <person name="Land M."/>
            <person name="Hauser L."/>
            <person name="Chang Y.J."/>
            <person name="Jeffries C.D."/>
            <person name="Pitluck S."/>
            <person name="Pati A."/>
            <person name="Mavromatis K."/>
            <person name="Ivanova N."/>
            <person name="Ovchinnikova G."/>
            <person name="Chen A."/>
            <person name="Palaniappan K."/>
            <person name="Chain P."/>
            <person name="Rohde M."/>
            <person name="Bristow J."/>
            <person name="Eisen J.A."/>
            <person name="Markowitz V."/>
            <person name="Hugenholtz P."/>
            <person name="Kyrpides N.C."/>
            <person name="Klenk H.P."/>
        </authorList>
    </citation>
    <scope>NUCLEOTIDE SEQUENCE [LARGE SCALE GENOMIC DNA]</scope>
    <source>
        <strain evidence="19">DSM 12940 / JCM 11049 / AX-2</strain>
    </source>
</reference>
<dbReference type="Gene3D" id="3.30.70.20">
    <property type="match status" value="1"/>
</dbReference>
<evidence type="ECO:0000256" key="8">
    <source>
        <dbReference type="ARBA" id="ARBA00022967"/>
    </source>
</evidence>
<evidence type="ECO:0000256" key="4">
    <source>
        <dbReference type="ARBA" id="ARBA00022485"/>
    </source>
</evidence>
<evidence type="ECO:0000259" key="15">
    <source>
        <dbReference type="PROSITE" id="PS51379"/>
    </source>
</evidence>
<dbReference type="InterPro" id="IPR050123">
    <property type="entry name" value="Prok_molybdopt-oxidoreductase"/>
</dbReference>
<dbReference type="PANTHER" id="PTHR43105:SF10">
    <property type="entry name" value="NADH-QUINONE OXIDOREDUCTASE SUBUNIT G"/>
    <property type="match status" value="1"/>
</dbReference>
<name>C7NU22_HALUD</name>
<dbReference type="KEGG" id="hut:Huta_2100"/>
<dbReference type="SUPFAM" id="SSF54862">
    <property type="entry name" value="4Fe-4S ferredoxins"/>
    <property type="match status" value="1"/>
</dbReference>
<feature type="domain" description="2Fe-2S ferredoxin-type" evidence="14">
    <location>
        <begin position="10"/>
        <end position="87"/>
    </location>
</feature>
<dbReference type="eggNOG" id="arCOG01492">
    <property type="taxonomic scope" value="Archaea"/>
</dbReference>
<dbReference type="GO" id="GO:0022904">
    <property type="term" value="P:respiratory electron transport chain"/>
    <property type="evidence" value="ECO:0007669"/>
    <property type="project" value="TreeGrafter"/>
</dbReference>
<dbReference type="RefSeq" id="WP_015789838.1">
    <property type="nucleotide sequence ID" value="NC_013158.1"/>
</dbReference>
<feature type="domain" description="4Fe-4S His(Cys)3-ligated-type" evidence="17">
    <location>
        <begin position="87"/>
        <end position="126"/>
    </location>
</feature>
<keyword evidence="4" id="KW-0004">4Fe-4S</keyword>
<dbReference type="InterPro" id="IPR054351">
    <property type="entry name" value="NADH_UbQ_OxRdtase_ferredoxin"/>
</dbReference>
<dbReference type="Gene3D" id="2.20.25.90">
    <property type="entry name" value="ADC-like domains"/>
    <property type="match status" value="1"/>
</dbReference>
<dbReference type="STRING" id="519442.Huta_2100"/>
<evidence type="ECO:0000256" key="3">
    <source>
        <dbReference type="ARBA" id="ARBA00005404"/>
    </source>
</evidence>
<organism evidence="18 19">
    <name type="scientific">Halorhabdus utahensis (strain DSM 12940 / JCM 11049 / AX-2)</name>
    <dbReference type="NCBI Taxonomy" id="519442"/>
    <lineage>
        <taxon>Archaea</taxon>
        <taxon>Methanobacteriati</taxon>
        <taxon>Methanobacteriota</taxon>
        <taxon>Stenosarchaea group</taxon>
        <taxon>Halobacteria</taxon>
        <taxon>Halobacteriales</taxon>
        <taxon>Haloarculaceae</taxon>
        <taxon>Halorhabdus</taxon>
    </lineage>
</organism>
<evidence type="ECO:0000256" key="9">
    <source>
        <dbReference type="ARBA" id="ARBA00023004"/>
    </source>
</evidence>
<dbReference type="Pfam" id="PF00384">
    <property type="entry name" value="Molybdopterin"/>
    <property type="match status" value="1"/>
</dbReference>
<dbReference type="GO" id="GO:0046872">
    <property type="term" value="F:metal ion binding"/>
    <property type="evidence" value="ECO:0007669"/>
    <property type="project" value="UniProtKB-KW"/>
</dbReference>
<keyword evidence="10" id="KW-0411">Iron-sulfur</keyword>
<keyword evidence="6" id="KW-0479">Metal-binding</keyword>
<evidence type="ECO:0000256" key="11">
    <source>
        <dbReference type="ARBA" id="ARBA00023027"/>
    </source>
</evidence>
<dbReference type="Pfam" id="PF22117">
    <property type="entry name" value="Fer4_Nqo3"/>
    <property type="match status" value="1"/>
</dbReference>
<keyword evidence="5" id="KW-0001">2Fe-2S</keyword>
<dbReference type="SMART" id="SM00926">
    <property type="entry name" value="Molybdop_Fe4S4"/>
    <property type="match status" value="1"/>
</dbReference>
<evidence type="ECO:0000313" key="19">
    <source>
        <dbReference type="Proteomes" id="UP000002071"/>
    </source>
</evidence>
<dbReference type="PROSITE" id="PS00198">
    <property type="entry name" value="4FE4S_FER_1"/>
    <property type="match status" value="1"/>
</dbReference>
<dbReference type="PROSITE" id="PS51839">
    <property type="entry name" value="4FE4S_HC3"/>
    <property type="match status" value="1"/>
</dbReference>
<dbReference type="GO" id="GO:0003954">
    <property type="term" value="F:NADH dehydrogenase activity"/>
    <property type="evidence" value="ECO:0007669"/>
    <property type="project" value="TreeGrafter"/>
</dbReference>
<gene>
    <name evidence="18" type="ordered locus">Huta_2100</name>
</gene>
<proteinExistence type="inferred from homology"/>
<dbReference type="InterPro" id="IPR017896">
    <property type="entry name" value="4Fe4S_Fe-S-bd"/>
</dbReference>
<dbReference type="InterPro" id="IPR006963">
    <property type="entry name" value="Mopterin_OxRdtase_4Fe-4S_dom"/>
</dbReference>
<keyword evidence="12" id="KW-0472">Membrane</keyword>
<evidence type="ECO:0000256" key="1">
    <source>
        <dbReference type="ARBA" id="ARBA00001966"/>
    </source>
</evidence>
<dbReference type="AlphaFoldDB" id="C7NU22"/>
<evidence type="ECO:0000256" key="7">
    <source>
        <dbReference type="ARBA" id="ARBA00022737"/>
    </source>
</evidence>
<dbReference type="PROSITE" id="PS51085">
    <property type="entry name" value="2FE2S_FER_2"/>
    <property type="match status" value="1"/>
</dbReference>
<keyword evidence="19" id="KW-1185">Reference proteome</keyword>
<feature type="domain" description="4Fe-4S ferredoxin-type" evidence="15">
    <location>
        <begin position="146"/>
        <end position="165"/>
    </location>
</feature>
<dbReference type="SUPFAM" id="SSF54292">
    <property type="entry name" value="2Fe-2S ferredoxin-like"/>
    <property type="match status" value="1"/>
</dbReference>
<dbReference type="Pfam" id="PF04879">
    <property type="entry name" value="Molybdop_Fe4S4"/>
    <property type="match status" value="1"/>
</dbReference>